<keyword evidence="3" id="KW-1185">Reference proteome</keyword>
<sequence>MSRLYSRVCEIVRNKVLQVNGLRLAGTLFFKRHTYGGQENVHVVWVLPRAGLETDGFRGTHPAVQGVRLVWRDSRDRGAASLRRAGVPALSREERKLCQPRNDVRGTRARDDHVLAPAYNASKGKVSP</sequence>
<accession>A0A9J6EIH2</accession>
<gene>
    <name evidence="2" type="ORF">HPB51_016604</name>
</gene>
<organism evidence="2 3">
    <name type="scientific">Rhipicephalus microplus</name>
    <name type="common">Cattle tick</name>
    <name type="synonym">Boophilus microplus</name>
    <dbReference type="NCBI Taxonomy" id="6941"/>
    <lineage>
        <taxon>Eukaryota</taxon>
        <taxon>Metazoa</taxon>
        <taxon>Ecdysozoa</taxon>
        <taxon>Arthropoda</taxon>
        <taxon>Chelicerata</taxon>
        <taxon>Arachnida</taxon>
        <taxon>Acari</taxon>
        <taxon>Parasitiformes</taxon>
        <taxon>Ixodida</taxon>
        <taxon>Ixodoidea</taxon>
        <taxon>Ixodidae</taxon>
        <taxon>Rhipicephalinae</taxon>
        <taxon>Rhipicephalus</taxon>
        <taxon>Boophilus</taxon>
    </lineage>
</organism>
<feature type="compositionally biased region" description="Basic and acidic residues" evidence="1">
    <location>
        <begin position="99"/>
        <end position="114"/>
    </location>
</feature>
<reference evidence="2" key="1">
    <citation type="journal article" date="2020" name="Cell">
        <title>Large-Scale Comparative Analyses of Tick Genomes Elucidate Their Genetic Diversity and Vector Capacities.</title>
        <authorList>
            <consortium name="Tick Genome and Microbiome Consortium (TIGMIC)"/>
            <person name="Jia N."/>
            <person name="Wang J."/>
            <person name="Shi W."/>
            <person name="Du L."/>
            <person name="Sun Y."/>
            <person name="Zhan W."/>
            <person name="Jiang J.F."/>
            <person name="Wang Q."/>
            <person name="Zhang B."/>
            <person name="Ji P."/>
            <person name="Bell-Sakyi L."/>
            <person name="Cui X.M."/>
            <person name="Yuan T.T."/>
            <person name="Jiang B.G."/>
            <person name="Yang W.F."/>
            <person name="Lam T.T."/>
            <person name="Chang Q.C."/>
            <person name="Ding S.J."/>
            <person name="Wang X.J."/>
            <person name="Zhu J.G."/>
            <person name="Ruan X.D."/>
            <person name="Zhao L."/>
            <person name="Wei J.T."/>
            <person name="Ye R.Z."/>
            <person name="Que T.C."/>
            <person name="Du C.H."/>
            <person name="Zhou Y.H."/>
            <person name="Cheng J.X."/>
            <person name="Dai P.F."/>
            <person name="Guo W.B."/>
            <person name="Han X.H."/>
            <person name="Huang E.J."/>
            <person name="Li L.F."/>
            <person name="Wei W."/>
            <person name="Gao Y.C."/>
            <person name="Liu J.Z."/>
            <person name="Shao H.Z."/>
            <person name="Wang X."/>
            <person name="Wang C.C."/>
            <person name="Yang T.C."/>
            <person name="Huo Q.B."/>
            <person name="Li W."/>
            <person name="Chen H.Y."/>
            <person name="Chen S.E."/>
            <person name="Zhou L.G."/>
            <person name="Ni X.B."/>
            <person name="Tian J.H."/>
            <person name="Sheng Y."/>
            <person name="Liu T."/>
            <person name="Pan Y.S."/>
            <person name="Xia L.Y."/>
            <person name="Li J."/>
            <person name="Zhao F."/>
            <person name="Cao W.C."/>
        </authorList>
    </citation>
    <scope>NUCLEOTIDE SEQUENCE</scope>
    <source>
        <strain evidence="2">Rmic-2018</strain>
    </source>
</reference>
<proteinExistence type="predicted"/>
<name>A0A9J6EIH2_RHIMP</name>
<dbReference type="AlphaFoldDB" id="A0A9J6EIH2"/>
<dbReference type="Proteomes" id="UP000821866">
    <property type="component" value="Chromosome 2"/>
</dbReference>
<protein>
    <submittedName>
        <fullName evidence="2">Uncharacterized protein</fullName>
    </submittedName>
</protein>
<dbReference type="EMBL" id="JABSTU010000004">
    <property type="protein sequence ID" value="KAH8033832.1"/>
    <property type="molecule type" value="Genomic_DNA"/>
</dbReference>
<reference evidence="2" key="2">
    <citation type="submission" date="2021-09" db="EMBL/GenBank/DDBJ databases">
        <authorList>
            <person name="Jia N."/>
            <person name="Wang J."/>
            <person name="Shi W."/>
            <person name="Du L."/>
            <person name="Sun Y."/>
            <person name="Zhan W."/>
            <person name="Jiang J."/>
            <person name="Wang Q."/>
            <person name="Zhang B."/>
            <person name="Ji P."/>
            <person name="Sakyi L.B."/>
            <person name="Cui X."/>
            <person name="Yuan T."/>
            <person name="Jiang B."/>
            <person name="Yang W."/>
            <person name="Lam T.T.-Y."/>
            <person name="Chang Q."/>
            <person name="Ding S."/>
            <person name="Wang X."/>
            <person name="Zhu J."/>
            <person name="Ruan X."/>
            <person name="Zhao L."/>
            <person name="Wei J."/>
            <person name="Que T."/>
            <person name="Du C."/>
            <person name="Cheng J."/>
            <person name="Dai P."/>
            <person name="Han X."/>
            <person name="Huang E."/>
            <person name="Gao Y."/>
            <person name="Liu J."/>
            <person name="Shao H."/>
            <person name="Ye R."/>
            <person name="Li L."/>
            <person name="Wei W."/>
            <person name="Wang X."/>
            <person name="Wang C."/>
            <person name="Huo Q."/>
            <person name="Li W."/>
            <person name="Guo W."/>
            <person name="Chen H."/>
            <person name="Chen S."/>
            <person name="Zhou L."/>
            <person name="Zhou L."/>
            <person name="Ni X."/>
            <person name="Tian J."/>
            <person name="Zhou Y."/>
            <person name="Sheng Y."/>
            <person name="Liu T."/>
            <person name="Pan Y."/>
            <person name="Xia L."/>
            <person name="Li J."/>
            <person name="Zhao F."/>
            <person name="Cao W."/>
        </authorList>
    </citation>
    <scope>NUCLEOTIDE SEQUENCE</scope>
    <source>
        <strain evidence="2">Rmic-2018</strain>
        <tissue evidence="2">Larvae</tissue>
    </source>
</reference>
<evidence type="ECO:0000313" key="2">
    <source>
        <dbReference type="EMBL" id="KAH8033832.1"/>
    </source>
</evidence>
<evidence type="ECO:0000313" key="3">
    <source>
        <dbReference type="Proteomes" id="UP000821866"/>
    </source>
</evidence>
<comment type="caution">
    <text evidence="2">The sequence shown here is derived from an EMBL/GenBank/DDBJ whole genome shotgun (WGS) entry which is preliminary data.</text>
</comment>
<feature type="region of interest" description="Disordered" evidence="1">
    <location>
        <begin position="99"/>
        <end position="128"/>
    </location>
</feature>
<evidence type="ECO:0000256" key="1">
    <source>
        <dbReference type="SAM" id="MobiDB-lite"/>
    </source>
</evidence>